<keyword evidence="7" id="KW-0325">Glycoprotein</keyword>
<dbReference type="Proteomes" id="UP000699462">
    <property type="component" value="Unassembled WGS sequence"/>
</dbReference>
<sequence>FDTWATNLEASFLKLQSLTGEEYLNSVNFKSFSQVYQRSSYGKRDITEEVAKEFVDGAMKKLDQIVKQKSELVHNIKRHTEEAYRTRSSDKLTGCYYRAKAITLFPPLLTVNSTQNCSEKQFLDVERNALFEDKYVSMNRSVVHVPTNVYDLCESLGNAFSNPNSCILHQYYIFPTANATIAVGNWTASLDSVFKENFAADPSLKWQYFGSSTGFLKYYPGWLGISY</sequence>
<name>A0A8T0DLT4_9TREM</name>
<comment type="caution">
    <text evidence="9">The sequence shown here is derived from an EMBL/GenBank/DDBJ whole genome shotgun (WGS) entry which is preliminary data.</text>
</comment>
<dbReference type="InterPro" id="IPR051173">
    <property type="entry name" value="Ca_channel_alpha-2/delta"/>
</dbReference>
<feature type="non-terminal residue" evidence="9">
    <location>
        <position position="1"/>
    </location>
</feature>
<protein>
    <recommendedName>
        <fullName evidence="8">VWA N-terminal domain-containing protein</fullName>
    </recommendedName>
</protein>
<evidence type="ECO:0000256" key="4">
    <source>
        <dbReference type="ARBA" id="ARBA00022837"/>
    </source>
</evidence>
<keyword evidence="4" id="KW-0106">Calcium</keyword>
<evidence type="ECO:0000313" key="10">
    <source>
        <dbReference type="Proteomes" id="UP000699462"/>
    </source>
</evidence>
<dbReference type="Pfam" id="PF08399">
    <property type="entry name" value="VWA_N"/>
    <property type="match status" value="1"/>
</dbReference>
<keyword evidence="3" id="KW-0732">Signal</keyword>
<feature type="domain" description="VWA N-terminal" evidence="8">
    <location>
        <begin position="185"/>
        <end position="221"/>
    </location>
</feature>
<dbReference type="OrthoDB" id="10054666at2759"/>
<evidence type="ECO:0000256" key="5">
    <source>
        <dbReference type="ARBA" id="ARBA00022989"/>
    </source>
</evidence>
<evidence type="ECO:0000256" key="6">
    <source>
        <dbReference type="ARBA" id="ARBA00023136"/>
    </source>
</evidence>
<evidence type="ECO:0000256" key="7">
    <source>
        <dbReference type="ARBA" id="ARBA00023180"/>
    </source>
</evidence>
<dbReference type="GO" id="GO:0005891">
    <property type="term" value="C:voltage-gated calcium channel complex"/>
    <property type="evidence" value="ECO:0007669"/>
    <property type="project" value="TreeGrafter"/>
</dbReference>
<dbReference type="PANTHER" id="PTHR10166:SF37">
    <property type="entry name" value="STOLID, ISOFORM H"/>
    <property type="match status" value="1"/>
</dbReference>
<evidence type="ECO:0000256" key="2">
    <source>
        <dbReference type="ARBA" id="ARBA00022692"/>
    </source>
</evidence>
<keyword evidence="5" id="KW-1133">Transmembrane helix</keyword>
<reference evidence="9 10" key="1">
    <citation type="submission" date="2019-07" db="EMBL/GenBank/DDBJ databases">
        <title>Annotation for the trematode Paragonimus westermani.</title>
        <authorList>
            <person name="Choi Y.-J."/>
        </authorList>
    </citation>
    <scope>NUCLEOTIDE SEQUENCE [LARGE SCALE GENOMIC DNA]</scope>
    <source>
        <strain evidence="9">180907_Pwestermani</strain>
    </source>
</reference>
<keyword evidence="6" id="KW-0472">Membrane</keyword>
<dbReference type="EMBL" id="JTDF01002353">
    <property type="protein sequence ID" value="KAF8568885.1"/>
    <property type="molecule type" value="Genomic_DNA"/>
</dbReference>
<organism evidence="9 10">
    <name type="scientific">Paragonimus westermani</name>
    <dbReference type="NCBI Taxonomy" id="34504"/>
    <lineage>
        <taxon>Eukaryota</taxon>
        <taxon>Metazoa</taxon>
        <taxon>Spiralia</taxon>
        <taxon>Lophotrochozoa</taxon>
        <taxon>Platyhelminthes</taxon>
        <taxon>Trematoda</taxon>
        <taxon>Digenea</taxon>
        <taxon>Plagiorchiida</taxon>
        <taxon>Troglotremata</taxon>
        <taxon>Troglotrematidae</taxon>
        <taxon>Paragonimus</taxon>
    </lineage>
</organism>
<keyword evidence="2" id="KW-0812">Transmembrane</keyword>
<keyword evidence="10" id="KW-1185">Reference proteome</keyword>
<accession>A0A8T0DLT4</accession>
<evidence type="ECO:0000256" key="1">
    <source>
        <dbReference type="ARBA" id="ARBA00004479"/>
    </source>
</evidence>
<evidence type="ECO:0000313" key="9">
    <source>
        <dbReference type="EMBL" id="KAF8568885.1"/>
    </source>
</evidence>
<proteinExistence type="predicted"/>
<dbReference type="AlphaFoldDB" id="A0A8T0DLT4"/>
<dbReference type="GO" id="GO:0005245">
    <property type="term" value="F:voltage-gated calcium channel activity"/>
    <property type="evidence" value="ECO:0007669"/>
    <property type="project" value="TreeGrafter"/>
</dbReference>
<dbReference type="InterPro" id="IPR013608">
    <property type="entry name" value="VWA_N"/>
</dbReference>
<gene>
    <name evidence="9" type="ORF">P879_05130</name>
</gene>
<evidence type="ECO:0000259" key="8">
    <source>
        <dbReference type="Pfam" id="PF08399"/>
    </source>
</evidence>
<dbReference type="PANTHER" id="PTHR10166">
    <property type="entry name" value="VOLTAGE-DEPENDENT CALCIUM CHANNEL SUBUNIT ALPHA-2/DELTA-RELATED"/>
    <property type="match status" value="1"/>
</dbReference>
<evidence type="ECO:0000256" key="3">
    <source>
        <dbReference type="ARBA" id="ARBA00022729"/>
    </source>
</evidence>
<comment type="subcellular location">
    <subcellularLocation>
        <location evidence="1">Membrane</location>
        <topology evidence="1">Single-pass type I membrane protein</topology>
    </subcellularLocation>
</comment>